<organism evidence="12">
    <name type="scientific">Trichobilharzia regenti</name>
    <name type="common">Nasal bird schistosome</name>
    <dbReference type="NCBI Taxonomy" id="157069"/>
    <lineage>
        <taxon>Eukaryota</taxon>
        <taxon>Metazoa</taxon>
        <taxon>Spiralia</taxon>
        <taxon>Lophotrochozoa</taxon>
        <taxon>Platyhelminthes</taxon>
        <taxon>Trematoda</taxon>
        <taxon>Digenea</taxon>
        <taxon>Strigeidida</taxon>
        <taxon>Schistosomatoidea</taxon>
        <taxon>Schistosomatidae</taxon>
        <taxon>Trichobilharzia</taxon>
    </lineage>
</organism>
<evidence type="ECO:0000256" key="11">
    <source>
        <dbReference type="SAM" id="Phobius"/>
    </source>
</evidence>
<keyword evidence="8" id="KW-0406">Ion transport</keyword>
<evidence type="ECO:0000256" key="8">
    <source>
        <dbReference type="ARBA" id="ARBA00023065"/>
    </source>
</evidence>
<evidence type="ECO:0000313" key="13">
    <source>
        <dbReference type="EMBL" id="BAV82970.1"/>
    </source>
</evidence>
<dbReference type="GO" id="GO:0045259">
    <property type="term" value="C:proton-transporting ATP synthase complex"/>
    <property type="evidence" value="ECO:0007669"/>
    <property type="project" value="UniProtKB-KW"/>
</dbReference>
<keyword evidence="10" id="KW-0066">ATP synthesis</keyword>
<feature type="transmembrane region" description="Helical" evidence="11">
    <location>
        <begin position="12"/>
        <end position="39"/>
    </location>
</feature>
<dbReference type="GO" id="GO:0006754">
    <property type="term" value="P:ATP biosynthetic process"/>
    <property type="evidence" value="ECO:0007669"/>
    <property type="project" value="UniProtKB-KW"/>
</dbReference>
<name>A7J1L0_TRIRE</name>
<evidence type="ECO:0000256" key="9">
    <source>
        <dbReference type="ARBA" id="ARBA00023136"/>
    </source>
</evidence>
<dbReference type="EMBL" id="DQ859919">
    <property type="protein sequence ID" value="ABG91499.1"/>
    <property type="molecule type" value="Genomic_DNA"/>
</dbReference>
<reference evidence="13" key="2">
    <citation type="submission" date="2016-10" db="EMBL/GenBank/DDBJ databases">
        <title>Complete mitochondrial genomes of 50 helminths species.</title>
        <authorList>
            <person name="Kikuchi T."/>
            <person name="Holroyd N."/>
            <person name="Berriman M."/>
        </authorList>
    </citation>
    <scope>NUCLEOTIDE SEQUENCE</scope>
</reference>
<dbReference type="RefSeq" id="YP_001382125.1">
    <property type="nucleotide sequence ID" value="NC_009680.1"/>
</dbReference>
<evidence type="ECO:0000256" key="1">
    <source>
        <dbReference type="ARBA" id="ARBA00004141"/>
    </source>
</evidence>
<keyword evidence="5 11" id="KW-0812">Transmembrane</keyword>
<reference evidence="12" key="1">
    <citation type="journal article" date="2007" name="J. Parasitol.">
        <title>The complete mitochondrial genome of the bird schistosome Trichobilharzia regenti (Platyhelminthes: Digenea), causative agent of cercarial dermatitis.</title>
        <authorList>
            <person name="Webster B.L."/>
            <person name="Rudolfova J."/>
            <person name="Horak P."/>
            <person name="Littlewood D.T."/>
        </authorList>
    </citation>
    <scope>NUCLEOTIDE SEQUENCE</scope>
</reference>
<keyword evidence="6" id="KW-0375">Hydrogen ion transport</keyword>
<evidence type="ECO:0000256" key="3">
    <source>
        <dbReference type="ARBA" id="ARBA00022448"/>
    </source>
</evidence>
<keyword evidence="9 11" id="KW-0472">Membrane</keyword>
<evidence type="ECO:0000256" key="6">
    <source>
        <dbReference type="ARBA" id="ARBA00022781"/>
    </source>
</evidence>
<geneLocation type="mitochondrion" evidence="12"/>
<evidence type="ECO:0000256" key="10">
    <source>
        <dbReference type="ARBA" id="ARBA00023310"/>
    </source>
</evidence>
<comment type="subcellular location">
    <subcellularLocation>
        <location evidence="1">Membrane</location>
        <topology evidence="1">Multi-pass membrane protein</topology>
    </subcellularLocation>
</comment>
<evidence type="ECO:0000256" key="2">
    <source>
        <dbReference type="ARBA" id="ARBA00006810"/>
    </source>
</evidence>
<accession>A7J1L0</accession>
<evidence type="ECO:0000256" key="4">
    <source>
        <dbReference type="ARBA" id="ARBA00022547"/>
    </source>
</evidence>
<proteinExistence type="inferred from homology"/>
<feature type="transmembrane region" description="Helical" evidence="11">
    <location>
        <begin position="85"/>
        <end position="103"/>
    </location>
</feature>
<dbReference type="GeneID" id="5333421"/>
<evidence type="ECO:0000313" key="12">
    <source>
        <dbReference type="EMBL" id="ABG91499.1"/>
    </source>
</evidence>
<evidence type="ECO:0000256" key="5">
    <source>
        <dbReference type="ARBA" id="ARBA00022692"/>
    </source>
</evidence>
<protein>
    <submittedName>
        <fullName evidence="12">ATP synthase F0 subunit 6</fullName>
    </submittedName>
</protein>
<keyword evidence="3" id="KW-0813">Transport</keyword>
<feature type="transmembrane region" description="Helical" evidence="11">
    <location>
        <begin position="142"/>
        <end position="161"/>
    </location>
</feature>
<dbReference type="AlphaFoldDB" id="A7J1L0"/>
<comment type="similarity">
    <text evidence="2">Belongs to the ATPase A chain family.</text>
</comment>
<dbReference type="InterPro" id="IPR035908">
    <property type="entry name" value="F0_ATP_A_sf"/>
</dbReference>
<dbReference type="GO" id="GO:1902600">
    <property type="term" value="P:proton transmembrane transport"/>
    <property type="evidence" value="ECO:0007669"/>
    <property type="project" value="UniProtKB-KW"/>
</dbReference>
<dbReference type="SUPFAM" id="SSF81336">
    <property type="entry name" value="F1F0 ATP synthase subunit A"/>
    <property type="match status" value="1"/>
</dbReference>
<evidence type="ECO:0000256" key="7">
    <source>
        <dbReference type="ARBA" id="ARBA00022989"/>
    </source>
</evidence>
<feature type="transmembrane region" description="Helical" evidence="11">
    <location>
        <begin position="51"/>
        <end position="73"/>
    </location>
</feature>
<keyword evidence="12" id="KW-0496">Mitochondrion</keyword>
<gene>
    <name evidence="12" type="primary">atp6</name>
    <name evidence="13" type="synonym">ATP6</name>
</gene>
<dbReference type="EMBL" id="AP017711">
    <property type="protein sequence ID" value="BAV82970.1"/>
    <property type="molecule type" value="Genomic_DNA"/>
</dbReference>
<sequence>MFVLWINSLFRLFSGFFCIVSLESLLMIVMFFLLGSFLVMRCSYIYGMLGYVAHLLVVVLPLFISLFFCRLGFSFRSFFGNFVPLGSPLWISPFVSLAELISYVVRPAVLLFRPFINLSVGAYGGLAVGGLCFSLGWGICIFLFFLFVYEVFVAVMHWFIVREILSFSVDH</sequence>
<dbReference type="CTD" id="4508"/>
<keyword evidence="7 11" id="KW-1133">Transmembrane helix</keyword>
<feature type="transmembrane region" description="Helical" evidence="11">
    <location>
        <begin position="115"/>
        <end position="136"/>
    </location>
</feature>
<keyword evidence="4" id="KW-0138">CF(0)</keyword>